<evidence type="ECO:0000256" key="2">
    <source>
        <dbReference type="SAM" id="MobiDB-lite"/>
    </source>
</evidence>
<feature type="region of interest" description="Disordered" evidence="2">
    <location>
        <begin position="688"/>
        <end position="1001"/>
    </location>
</feature>
<feature type="compositionally biased region" description="Basic and acidic residues" evidence="2">
    <location>
        <begin position="94"/>
        <end position="110"/>
    </location>
</feature>
<proteinExistence type="predicted"/>
<evidence type="ECO:0000259" key="3">
    <source>
        <dbReference type="Pfam" id="PF13254"/>
    </source>
</evidence>
<evidence type="ECO:0000313" key="6">
    <source>
        <dbReference type="Proteomes" id="UP000018144"/>
    </source>
</evidence>
<feature type="domain" description="DUF4045" evidence="3">
    <location>
        <begin position="12"/>
        <end position="688"/>
    </location>
</feature>
<feature type="compositionally biased region" description="Polar residues" evidence="2">
    <location>
        <begin position="923"/>
        <end position="939"/>
    </location>
</feature>
<dbReference type="GO" id="GO:0005546">
    <property type="term" value="F:phosphatidylinositol-4,5-bisphosphate binding"/>
    <property type="evidence" value="ECO:0007669"/>
    <property type="project" value="TreeGrafter"/>
</dbReference>
<keyword evidence="6" id="KW-1185">Reference proteome</keyword>
<evidence type="ECO:0000313" key="5">
    <source>
        <dbReference type="EMBL" id="CCX33616.1"/>
    </source>
</evidence>
<dbReference type="OrthoDB" id="6375767at2759"/>
<dbReference type="GO" id="GO:0051015">
    <property type="term" value="F:actin filament binding"/>
    <property type="evidence" value="ECO:0007669"/>
    <property type="project" value="InterPro"/>
</dbReference>
<keyword evidence="1" id="KW-0175">Coiled coil</keyword>
<dbReference type="Gene3D" id="3.40.20.10">
    <property type="entry name" value="Severin"/>
    <property type="match status" value="3"/>
</dbReference>
<feature type="compositionally biased region" description="Polar residues" evidence="2">
    <location>
        <begin position="815"/>
        <end position="825"/>
    </location>
</feature>
<feature type="compositionally biased region" description="Polar residues" evidence="2">
    <location>
        <begin position="693"/>
        <end position="704"/>
    </location>
</feature>
<feature type="compositionally biased region" description="Basic and acidic residues" evidence="2">
    <location>
        <begin position="305"/>
        <end position="317"/>
    </location>
</feature>
<feature type="compositionally biased region" description="Basic and acidic residues" evidence="2">
    <location>
        <begin position="155"/>
        <end position="164"/>
    </location>
</feature>
<gene>
    <name evidence="5" type="ORF">PCON_01487</name>
</gene>
<dbReference type="STRING" id="1076935.U4LWD7"/>
<feature type="compositionally biased region" description="Polar residues" evidence="2">
    <location>
        <begin position="512"/>
        <end position="532"/>
    </location>
</feature>
<reference evidence="5 6" key="1">
    <citation type="journal article" date="2013" name="PLoS Genet.">
        <title>The genome and development-dependent transcriptomes of Pyronema confluens: a window into fungal evolution.</title>
        <authorList>
            <person name="Traeger S."/>
            <person name="Altegoer F."/>
            <person name="Freitag M."/>
            <person name="Gabaldon T."/>
            <person name="Kempken F."/>
            <person name="Kumar A."/>
            <person name="Marcet-Houben M."/>
            <person name="Poggeler S."/>
            <person name="Stajich J.E."/>
            <person name="Nowrousian M."/>
        </authorList>
    </citation>
    <scope>NUCLEOTIDE SEQUENCE [LARGE SCALE GENOMIC DNA]</scope>
    <source>
        <strain evidence="6">CBS 100304</strain>
        <tissue evidence="5">Vegetative mycelium</tissue>
    </source>
</reference>
<dbReference type="Proteomes" id="UP000018144">
    <property type="component" value="Unassembled WGS sequence"/>
</dbReference>
<feature type="compositionally biased region" description="Polar residues" evidence="2">
    <location>
        <begin position="143"/>
        <end position="153"/>
    </location>
</feature>
<evidence type="ECO:0000256" key="1">
    <source>
        <dbReference type="SAM" id="Coils"/>
    </source>
</evidence>
<dbReference type="InterPro" id="IPR025118">
    <property type="entry name" value="DUF4045"/>
</dbReference>
<dbReference type="SMART" id="SM00262">
    <property type="entry name" value="GEL"/>
    <property type="match status" value="2"/>
</dbReference>
<feature type="region of interest" description="Disordered" evidence="2">
    <location>
        <begin position="24"/>
        <end position="552"/>
    </location>
</feature>
<dbReference type="GO" id="GO:0008154">
    <property type="term" value="P:actin polymerization or depolymerization"/>
    <property type="evidence" value="ECO:0007669"/>
    <property type="project" value="TreeGrafter"/>
</dbReference>
<name>U4LWD7_PYROM</name>
<dbReference type="InterPro" id="IPR029006">
    <property type="entry name" value="ADF-H/Gelsolin-like_dom_sf"/>
</dbReference>
<dbReference type="InterPro" id="IPR057226">
    <property type="entry name" value="DUF7904"/>
</dbReference>
<dbReference type="Pfam" id="PF25480">
    <property type="entry name" value="DUF7904"/>
    <property type="match status" value="1"/>
</dbReference>
<dbReference type="GO" id="GO:0051016">
    <property type="term" value="P:barbed-end actin filament capping"/>
    <property type="evidence" value="ECO:0007669"/>
    <property type="project" value="TreeGrafter"/>
</dbReference>
<feature type="compositionally biased region" description="Polar residues" evidence="2">
    <location>
        <begin position="350"/>
        <end position="373"/>
    </location>
</feature>
<protein>
    <submittedName>
        <fullName evidence="5">Similar to Advillin acc. no. O75366</fullName>
    </submittedName>
</protein>
<feature type="compositionally biased region" description="Low complexity" evidence="2">
    <location>
        <begin position="895"/>
        <end position="906"/>
    </location>
</feature>
<feature type="compositionally biased region" description="Polar residues" evidence="2">
    <location>
        <begin position="972"/>
        <end position="981"/>
    </location>
</feature>
<sequence length="1498" mass="161540">MEDKEIDSVEREDVAKFLERIKEMGARHDREDAERTHKLEAELAASREARRIRRDERARSLSPQKDSPLGSPFYLRSFAAGPGDQSNNESPEAALDRLSGKLGPTDRAESTGRTTPDPSAAAPAPMLSWQRPRPKSLYGAMNNIPQLSPSMTGKSEGESSEMSRAHIAASLGSKEPSWLRQTRERAATAGGLQKPEPHSLEDVPRKALPGDNVQPVESLPFGARLSRSGSIHSNGFPPLATSGLYSGFRERSPSISSENSGKFTLEPLERSQPAMSPTQGRLSPEHMQRTSPTKGFGGFVQSAMLKREGSVNKRWSREVPGMPTRTNSTATVRHSYTKSDATAAMASREATPSTVTATEDTPSENAPSETTESGFKLRGRSKTTSGGDRPLGYGRRDASPPAIATKTFEPKRWSPTKSSWLETALKKGTDNPQPPMAPAKPVASMISKFSRPAAEETVEPAKPAPVPAPTSKTPRPMKSEGALKYAASKQAAAEQRAKESATTTTNEERPITANSEISNGSEISRPKTSNSVERPRTAAKEPEVLSVPHTPPAKMNSMASVAEKAAFLNRTSSVLSTASAGSSRYGSAAASPNTSPTKATSATIDFRAALKPRPVADKEEEKEEIPFLNALQRLRSTRQQKSQAQDELKELELKEIILEGKSKLASTGGPQKSLAVDPLKATILSAKVALKPSETSPTRPNFSPTDPKLPLPPSEKTEPKLPTQQPVLEKTMPLDLSPFEKKAPAAEPKIISRAPLPAQEKIATEPKAIQPLSEKLPAEPKPAPSPFERKVPSLAGRVNPGLANLLSRGPPVAASGNTFRSNAESLPTKASKEEHLDESSASAGAAQLTHITKGRARGPKRKAPSSAAPAVAGAAKATPERPTPRVAQPATLETPAKPARAASRSPSPSPAFKPEVPRKLSAASLTPRKTSISSTTTSELAAELSRKISHSSLSSEKSKPATPAKSPMLRGSSFSSITGPPSIQEEYIKSSPPPASKASSVLTRETSFASLSSVSTGKLEDVSEARRTTSASPIVLPKRGSDRGGIELPGFAPVQAREAVEGQPRVFSRTVNPLPEGVEATIETPSTSTADSKLRMLSTFFRGPSHRAVKMDFDMMSILSSSPVASNERAKTISFELQEITGNGKLSPIAKEEQHIFFEDSMYLGVHTFEHTSGANATEVYLWSGVNVPASSNDDAQIFARKTARENDAKLISLQQGRESGEFFEAIGGILITRRGSHEKTATDASYMLCGRKCFGGFAFDEVDLKVLSLASGFPFIVRHQGAVFLWKGKGATPEEIGVARLVGVEISGGEVKECAEGDEPDNFFTDALSVPEEKLEKSRRVKSANYWAQKPSCKKYSARLFKIDLQSAAKVVEISPFCQMDLDPSEIYVTDAFFEFYMFAILFFAFDTHIVGSQSQSKREEFQAALQFTEAYALFAAQEENRPSIPLISVVIGGAPREFKILFRHWDDNKTPTAWTPARKPSLRVLELEQAKQAVDF</sequence>
<dbReference type="GO" id="GO:0015629">
    <property type="term" value="C:actin cytoskeleton"/>
    <property type="evidence" value="ECO:0007669"/>
    <property type="project" value="TreeGrafter"/>
</dbReference>
<feature type="compositionally biased region" description="Low complexity" evidence="2">
    <location>
        <begin position="864"/>
        <end position="877"/>
    </location>
</feature>
<feature type="compositionally biased region" description="Polar residues" evidence="2">
    <location>
        <begin position="592"/>
        <end position="603"/>
    </location>
</feature>
<organism evidence="5 6">
    <name type="scientific">Pyronema omphalodes (strain CBS 100304)</name>
    <name type="common">Pyronema confluens</name>
    <dbReference type="NCBI Taxonomy" id="1076935"/>
    <lineage>
        <taxon>Eukaryota</taxon>
        <taxon>Fungi</taxon>
        <taxon>Dikarya</taxon>
        <taxon>Ascomycota</taxon>
        <taxon>Pezizomycotina</taxon>
        <taxon>Pezizomycetes</taxon>
        <taxon>Pezizales</taxon>
        <taxon>Pyronemataceae</taxon>
        <taxon>Pyronema</taxon>
    </lineage>
</organism>
<dbReference type="Pfam" id="PF13254">
    <property type="entry name" value="DUF4045"/>
    <property type="match status" value="1"/>
</dbReference>
<feature type="compositionally biased region" description="Basic residues" evidence="2">
    <location>
        <begin position="852"/>
        <end position="863"/>
    </location>
</feature>
<feature type="domain" description="DUF7904" evidence="4">
    <location>
        <begin position="1137"/>
        <end position="1235"/>
    </location>
</feature>
<feature type="compositionally biased region" description="Basic and acidic residues" evidence="2">
    <location>
        <begin position="195"/>
        <end position="205"/>
    </location>
</feature>
<dbReference type="SUPFAM" id="SSF55753">
    <property type="entry name" value="Actin depolymerizing proteins"/>
    <property type="match status" value="2"/>
</dbReference>
<dbReference type="eggNOG" id="KOG0443">
    <property type="taxonomic scope" value="Eukaryota"/>
</dbReference>
<dbReference type="GO" id="GO:0051014">
    <property type="term" value="P:actin filament severing"/>
    <property type="evidence" value="ECO:0007669"/>
    <property type="project" value="TreeGrafter"/>
</dbReference>
<feature type="compositionally biased region" description="Low complexity" evidence="2">
    <location>
        <begin position="116"/>
        <end position="125"/>
    </location>
</feature>
<dbReference type="InterPro" id="IPR007122">
    <property type="entry name" value="Villin/Gelsolin"/>
</dbReference>
<feature type="compositionally biased region" description="Low complexity" evidence="2">
    <location>
        <begin position="575"/>
        <end position="591"/>
    </location>
</feature>
<feature type="compositionally biased region" description="Polar residues" evidence="2">
    <location>
        <begin position="324"/>
        <end position="340"/>
    </location>
</feature>
<feature type="compositionally biased region" description="Polar residues" evidence="2">
    <location>
        <begin position="253"/>
        <end position="262"/>
    </location>
</feature>
<feature type="compositionally biased region" description="Basic and acidic residues" evidence="2">
    <location>
        <begin position="1018"/>
        <end position="1027"/>
    </location>
</feature>
<feature type="region of interest" description="Disordered" evidence="2">
    <location>
        <begin position="575"/>
        <end position="605"/>
    </location>
</feature>
<dbReference type="PANTHER" id="PTHR11977">
    <property type="entry name" value="VILLIN"/>
    <property type="match status" value="1"/>
</dbReference>
<feature type="compositionally biased region" description="Basic and acidic residues" evidence="2">
    <location>
        <begin position="24"/>
        <end position="59"/>
    </location>
</feature>
<dbReference type="OMA" id="AFFEIYV"/>
<evidence type="ECO:0000259" key="4">
    <source>
        <dbReference type="Pfam" id="PF25480"/>
    </source>
</evidence>
<dbReference type="GO" id="GO:0005737">
    <property type="term" value="C:cytoplasm"/>
    <property type="evidence" value="ECO:0007669"/>
    <property type="project" value="TreeGrafter"/>
</dbReference>
<dbReference type="PANTHER" id="PTHR11977:SF133">
    <property type="entry name" value="DUF4045 DOMAIN-CONTAINING PROTEIN"/>
    <property type="match status" value="1"/>
</dbReference>
<feature type="coiled-coil region" evidence="1">
    <location>
        <begin position="631"/>
        <end position="661"/>
    </location>
</feature>
<dbReference type="EMBL" id="HF936139">
    <property type="protein sequence ID" value="CCX33616.1"/>
    <property type="molecule type" value="Genomic_DNA"/>
</dbReference>
<feature type="compositionally biased region" description="Basic and acidic residues" evidence="2">
    <location>
        <begin position="533"/>
        <end position="543"/>
    </location>
</feature>
<accession>U4LWD7</accession>
<feature type="region of interest" description="Disordered" evidence="2">
    <location>
        <begin position="1013"/>
        <end position="1041"/>
    </location>
</feature>